<evidence type="ECO:0000256" key="5">
    <source>
        <dbReference type="SAM" id="MobiDB-lite"/>
    </source>
</evidence>
<sequence>MTTTDTTRAERALFPPPTAPLDVARELYSRYRTGDNGLRVLLAWRGGWMRWRKTHWAELDIAELRSEIYDTLGDVDYNHPIREKGVIVDHEVRPWSPDKRKIANVVEALEAIGHLSADIDPPSWIDLHSAAETGVEQIISCENGLLDLSTRTIHNHTPAFFNLVSVPFAYDPNAPKPAAWFEFLDSLWPHDPDSIALLQEYIGYVLSGRTDMQKLLLLIGPTRSGKGTIARMLTQLVGRGHVAGPTLASLATNFGLAPLLGKPLAVISDARLGGKTQTETLVERLLSITGEDVLTVDRKFRECWTGKLPTRFVILSNELPRFRDSSGAIANRMLVLQTTESFLGREDRALDAKLSRELPGILNWALEGLDRLNRNGRFTVPASSEESALLVMDLASPVSAFVRERCVRDPHAEVSRDDLYRAWKTWAEDNGHRPGSKSTFGRDLRAAVPSAKTSRPRINGVQVHHYCGIGLCTTSNAKLPNSPDSRHEHTGHRGETESGDPDSADSSHRGRYRSRDSESALSQDALTQGNGVKPQLNGTELGAESRESGKSAFKAQHSQNSYAPTGRPGDVTSATPGFTDRVQQIAERLNGDTGKRTTTPTPKPTRLCPCGRPAPINPETGLCYWCERKAAAWRQAAAGGLGKPRRAQ</sequence>
<dbReference type="InterPro" id="IPR027417">
    <property type="entry name" value="P-loop_NTPase"/>
</dbReference>
<dbReference type="InterPro" id="IPR014015">
    <property type="entry name" value="Helicase_SF3_DNA-vir"/>
</dbReference>
<dbReference type="InterPro" id="IPR006500">
    <property type="entry name" value="Helicase_put_C_phage/plasmid"/>
</dbReference>
<dbReference type="Gene3D" id="3.40.50.300">
    <property type="entry name" value="P-loop containing nucleotide triphosphate hydrolases"/>
    <property type="match status" value="1"/>
</dbReference>
<dbReference type="NCBIfam" id="TIGR01613">
    <property type="entry name" value="primase_Cterm"/>
    <property type="match status" value="1"/>
</dbReference>
<evidence type="ECO:0000313" key="8">
    <source>
        <dbReference type="Proteomes" id="UP000595446"/>
    </source>
</evidence>
<dbReference type="SUPFAM" id="SSF52540">
    <property type="entry name" value="P-loop containing nucleoside triphosphate hydrolases"/>
    <property type="match status" value="1"/>
</dbReference>
<dbReference type="InterPro" id="IPR051620">
    <property type="entry name" value="ORF904-like_C"/>
</dbReference>
<dbReference type="InterPro" id="IPR014818">
    <property type="entry name" value="Phage/plasmid_primase_P4_C"/>
</dbReference>
<dbReference type="GO" id="GO:0016787">
    <property type="term" value="F:hydrolase activity"/>
    <property type="evidence" value="ECO:0007669"/>
    <property type="project" value="UniProtKB-KW"/>
</dbReference>
<dbReference type="GO" id="GO:0005524">
    <property type="term" value="F:ATP binding"/>
    <property type="evidence" value="ECO:0007669"/>
    <property type="project" value="UniProtKB-KW"/>
</dbReference>
<feature type="compositionally biased region" description="Polar residues" evidence="5">
    <location>
        <begin position="519"/>
        <end position="530"/>
    </location>
</feature>
<dbReference type="Pfam" id="PF19263">
    <property type="entry name" value="DUF5906"/>
    <property type="match status" value="1"/>
</dbReference>
<feature type="region of interest" description="Disordered" evidence="5">
    <location>
        <begin position="587"/>
        <end position="606"/>
    </location>
</feature>
<feature type="compositionally biased region" description="Polar residues" evidence="5">
    <location>
        <begin position="474"/>
        <end position="483"/>
    </location>
</feature>
<dbReference type="GO" id="GO:0004386">
    <property type="term" value="F:helicase activity"/>
    <property type="evidence" value="ECO:0007669"/>
    <property type="project" value="UniProtKB-KW"/>
</dbReference>
<dbReference type="Proteomes" id="UP000595446">
    <property type="component" value="Chromosome"/>
</dbReference>
<keyword evidence="3" id="KW-0347">Helicase</keyword>
<evidence type="ECO:0000256" key="4">
    <source>
        <dbReference type="ARBA" id="ARBA00022840"/>
    </source>
</evidence>
<evidence type="ECO:0000256" key="2">
    <source>
        <dbReference type="ARBA" id="ARBA00022801"/>
    </source>
</evidence>
<dbReference type="Pfam" id="PF03288">
    <property type="entry name" value="Pox_D5"/>
    <property type="match status" value="1"/>
</dbReference>
<evidence type="ECO:0000256" key="1">
    <source>
        <dbReference type="ARBA" id="ARBA00022741"/>
    </source>
</evidence>
<accession>A0A7R7JIA5</accession>
<dbReference type="Gene3D" id="1.10.10.10">
    <property type="entry name" value="Winged helix-like DNA-binding domain superfamily/Winged helix DNA-binding domain"/>
    <property type="match status" value="1"/>
</dbReference>
<name>A0A7R7JIA5_9MYCO</name>
<reference evidence="7 8" key="1">
    <citation type="submission" date="2020-12" db="EMBL/GenBank/DDBJ databases">
        <title>Complete genome sequence of Mycobacterium heckeshornense JCM 15655T, closely related to a pathogenic non-tuberculous mycobacterial species Mycobacterium xenopi.</title>
        <authorList>
            <person name="Yoshida M."/>
            <person name="Fukano H."/>
            <person name="Asakura T."/>
            <person name="Suzuki M."/>
            <person name="Hoshino Y."/>
        </authorList>
    </citation>
    <scope>NUCLEOTIDE SEQUENCE [LARGE SCALE GENOMIC DNA]</scope>
    <source>
        <strain evidence="7 8">JCM 15655</strain>
    </source>
</reference>
<dbReference type="InterPro" id="IPR045455">
    <property type="entry name" value="NrS-1_pol-like_helicase"/>
</dbReference>
<keyword evidence="4" id="KW-0067">ATP-binding</keyword>
<keyword evidence="1" id="KW-0547">Nucleotide-binding</keyword>
<evidence type="ECO:0000313" key="7">
    <source>
        <dbReference type="EMBL" id="BCO36726.1"/>
    </source>
</evidence>
<dbReference type="Pfam" id="PF08706">
    <property type="entry name" value="D5_N"/>
    <property type="match status" value="1"/>
</dbReference>
<gene>
    <name evidence="7" type="ORF">MHEC_31590</name>
</gene>
<feature type="compositionally biased region" description="Basic and acidic residues" evidence="5">
    <location>
        <begin position="484"/>
        <end position="496"/>
    </location>
</feature>
<dbReference type="InterPro" id="IPR004968">
    <property type="entry name" value="DNA_primase/NTPase_C"/>
</dbReference>
<dbReference type="PANTHER" id="PTHR35372:SF2">
    <property type="entry name" value="SF3 HELICASE DOMAIN-CONTAINING PROTEIN"/>
    <property type="match status" value="1"/>
</dbReference>
<dbReference type="PANTHER" id="PTHR35372">
    <property type="entry name" value="ATP BINDING PROTEIN-RELATED"/>
    <property type="match status" value="1"/>
</dbReference>
<feature type="region of interest" description="Disordered" evidence="5">
    <location>
        <begin position="474"/>
        <end position="576"/>
    </location>
</feature>
<evidence type="ECO:0000259" key="6">
    <source>
        <dbReference type="PROSITE" id="PS51206"/>
    </source>
</evidence>
<dbReference type="InterPro" id="IPR036390">
    <property type="entry name" value="WH_DNA-bd_sf"/>
</dbReference>
<dbReference type="RefSeq" id="WP_071700079.1">
    <property type="nucleotide sequence ID" value="NZ_AP024237.1"/>
</dbReference>
<dbReference type="AlphaFoldDB" id="A0A7R7JIA5"/>
<keyword evidence="8" id="KW-1185">Reference proteome</keyword>
<feature type="region of interest" description="Disordered" evidence="5">
    <location>
        <begin position="428"/>
        <end position="457"/>
    </location>
</feature>
<dbReference type="EMBL" id="AP024237">
    <property type="protein sequence ID" value="BCO36726.1"/>
    <property type="molecule type" value="Genomic_DNA"/>
</dbReference>
<evidence type="ECO:0000256" key="3">
    <source>
        <dbReference type="ARBA" id="ARBA00022806"/>
    </source>
</evidence>
<dbReference type="PROSITE" id="PS51206">
    <property type="entry name" value="SF3_HELICASE_1"/>
    <property type="match status" value="1"/>
</dbReference>
<feature type="domain" description="SF3 helicase" evidence="6">
    <location>
        <begin position="193"/>
        <end position="351"/>
    </location>
</feature>
<proteinExistence type="predicted"/>
<keyword evidence="2" id="KW-0378">Hydrolase</keyword>
<dbReference type="SUPFAM" id="SSF46785">
    <property type="entry name" value="Winged helix' DNA-binding domain"/>
    <property type="match status" value="1"/>
</dbReference>
<protein>
    <recommendedName>
        <fullName evidence="6">SF3 helicase domain-containing protein</fullName>
    </recommendedName>
</protein>
<feature type="compositionally biased region" description="Basic and acidic residues" evidence="5">
    <location>
        <begin position="505"/>
        <end position="518"/>
    </location>
</feature>
<feature type="compositionally biased region" description="Low complexity" evidence="5">
    <location>
        <begin position="596"/>
        <end position="606"/>
    </location>
</feature>
<organism evidence="7 8">
    <name type="scientific">Mycobacterium heckeshornense</name>
    <dbReference type="NCBI Taxonomy" id="110505"/>
    <lineage>
        <taxon>Bacteria</taxon>
        <taxon>Bacillati</taxon>
        <taxon>Actinomycetota</taxon>
        <taxon>Actinomycetes</taxon>
        <taxon>Mycobacteriales</taxon>
        <taxon>Mycobacteriaceae</taxon>
        <taxon>Mycobacterium</taxon>
    </lineage>
</organism>
<dbReference type="InterPro" id="IPR036388">
    <property type="entry name" value="WH-like_DNA-bd_sf"/>
</dbReference>